<evidence type="ECO:0000313" key="3">
    <source>
        <dbReference type="Proteomes" id="UP000076722"/>
    </source>
</evidence>
<dbReference type="PANTHER" id="PTHR38134">
    <property type="entry name" value="SLR1395 PROTEIN"/>
    <property type="match status" value="1"/>
</dbReference>
<name>A0A164VHZ6_9AGAM</name>
<dbReference type="OrthoDB" id="1684102at2759"/>
<organism evidence="2 3">
    <name type="scientific">Sistotremastrum niveocremeum HHB9708</name>
    <dbReference type="NCBI Taxonomy" id="1314777"/>
    <lineage>
        <taxon>Eukaryota</taxon>
        <taxon>Fungi</taxon>
        <taxon>Dikarya</taxon>
        <taxon>Basidiomycota</taxon>
        <taxon>Agaricomycotina</taxon>
        <taxon>Agaricomycetes</taxon>
        <taxon>Sistotremastrales</taxon>
        <taxon>Sistotremastraceae</taxon>
        <taxon>Sertulicium</taxon>
        <taxon>Sertulicium niveocremeum</taxon>
    </lineage>
</organism>
<dbReference type="EMBL" id="KV419405">
    <property type="protein sequence ID" value="KZS94177.1"/>
    <property type="molecule type" value="Genomic_DNA"/>
</dbReference>
<dbReference type="PANTHER" id="PTHR38134:SF2">
    <property type="entry name" value="GALACTOKINASE"/>
    <property type="match status" value="1"/>
</dbReference>
<protein>
    <submittedName>
        <fullName evidence="2">Uncharacterized protein</fullName>
    </submittedName>
</protein>
<proteinExistence type="predicted"/>
<dbReference type="InterPro" id="IPR053205">
    <property type="entry name" value="GHMP_kinase_L-arabinokinase"/>
</dbReference>
<evidence type="ECO:0000256" key="1">
    <source>
        <dbReference type="SAM" id="MobiDB-lite"/>
    </source>
</evidence>
<gene>
    <name evidence="2" type="ORF">SISNIDRAFT_410297</name>
</gene>
<dbReference type="AlphaFoldDB" id="A0A164VHZ6"/>
<keyword evidence="3" id="KW-1185">Reference proteome</keyword>
<sequence>MPPLRFAYYCSGHGFGHATRVSAFACRLLSIPGVEVFIVSSAPARVFSQCLDQGAHLRQADIDPVIVQPLAYRVDRRKSTEVLARFLSRKDDKLLVEVDWLRRERIDCVLSDAAFLACSAARAASLPSVLITNFTFDSVYSYLATPVIDRDPPSILPATEPDTPVPSAELEPLVNEIHGGYRCADLLLLLPGHIPIPSFGIEPSLPSTGWIARNAFCHDFTDEISDLLLQDQTSIPILPHIDPHVTTPRQVISAPLIVRTPTSKIYTAEGRTEFLTSIGIPSQYHNPEKTKILAVSFGGQTFRKPNSSATNTPARASSPALDDSQVVRNNHAHDLKLNLMLPNHHHNSSPRQSNQTLASASPIATPSHIFVPGAPPAINTSPVVASTPTFHNYSPLPEEPRFLPSGDWIAVICGLSHAAIQEDHADLPDGFYIAPPSVYVPDLLACCDVMLGKLGYGAVAECVDSCAPFVYVSRPLFIEEYGLKRFLTTEGVGVELSRARYELGDWAARIDEAWMKGRMSKAQKRLRGETGQTTAAAQALADRLVDWTLERTK</sequence>
<feature type="compositionally biased region" description="Polar residues" evidence="1">
    <location>
        <begin position="303"/>
        <end position="315"/>
    </location>
</feature>
<dbReference type="Proteomes" id="UP000076722">
    <property type="component" value="Unassembled WGS sequence"/>
</dbReference>
<feature type="region of interest" description="Disordered" evidence="1">
    <location>
        <begin position="303"/>
        <end position="322"/>
    </location>
</feature>
<reference evidence="2 3" key="1">
    <citation type="journal article" date="2016" name="Mol. Biol. Evol.">
        <title>Comparative Genomics of Early-Diverging Mushroom-Forming Fungi Provides Insights into the Origins of Lignocellulose Decay Capabilities.</title>
        <authorList>
            <person name="Nagy L.G."/>
            <person name="Riley R."/>
            <person name="Tritt A."/>
            <person name="Adam C."/>
            <person name="Daum C."/>
            <person name="Floudas D."/>
            <person name="Sun H."/>
            <person name="Yadav J.S."/>
            <person name="Pangilinan J."/>
            <person name="Larsson K.H."/>
            <person name="Matsuura K."/>
            <person name="Barry K."/>
            <person name="Labutti K."/>
            <person name="Kuo R."/>
            <person name="Ohm R.A."/>
            <person name="Bhattacharya S.S."/>
            <person name="Shirouzu T."/>
            <person name="Yoshinaga Y."/>
            <person name="Martin F.M."/>
            <person name="Grigoriev I.V."/>
            <person name="Hibbett D.S."/>
        </authorList>
    </citation>
    <scope>NUCLEOTIDE SEQUENCE [LARGE SCALE GENOMIC DNA]</scope>
    <source>
        <strain evidence="2 3">HHB9708</strain>
    </source>
</reference>
<evidence type="ECO:0000313" key="2">
    <source>
        <dbReference type="EMBL" id="KZS94177.1"/>
    </source>
</evidence>
<dbReference type="Gene3D" id="3.40.50.2000">
    <property type="entry name" value="Glycogen Phosphorylase B"/>
    <property type="match status" value="1"/>
</dbReference>
<accession>A0A164VHZ6</accession>
<dbReference type="STRING" id="1314777.A0A164VHZ6"/>